<sequence>MHSTLIIARKAGPYEEEIAKLFGAFDETEMPERMGTLRRQLFTFNDLYLHLQDFESEGAVAIDGARAHPLFQQISADMRPFVEAYDPDTWRSPADAIASRFYHWERGR</sequence>
<evidence type="ECO:0000313" key="1">
    <source>
        <dbReference type="EMBL" id="MFC5744417.1"/>
    </source>
</evidence>
<comment type="caution">
    <text evidence="1">The sequence shown here is derived from an EMBL/GenBank/DDBJ whole genome shotgun (WGS) entry which is preliminary data.</text>
</comment>
<reference evidence="2" key="1">
    <citation type="journal article" date="2019" name="Int. J. Syst. Evol. Microbiol.">
        <title>The Global Catalogue of Microorganisms (GCM) 10K type strain sequencing project: providing services to taxonomists for standard genome sequencing and annotation.</title>
        <authorList>
            <consortium name="The Broad Institute Genomics Platform"/>
            <consortium name="The Broad Institute Genome Sequencing Center for Infectious Disease"/>
            <person name="Wu L."/>
            <person name="Ma J."/>
        </authorList>
    </citation>
    <scope>NUCLEOTIDE SEQUENCE [LARGE SCALE GENOMIC DNA]</scope>
    <source>
        <strain evidence="2">KCTC 42087</strain>
    </source>
</reference>
<dbReference type="InterPro" id="IPR011008">
    <property type="entry name" value="Dimeric_a/b-barrel"/>
</dbReference>
<dbReference type="RefSeq" id="WP_378279557.1">
    <property type="nucleotide sequence ID" value="NZ_JBHSON010000002.1"/>
</dbReference>
<accession>A0ABW0ZQ04</accession>
<organism evidence="1 2">
    <name type="scientific">Actinomadura rugatobispora</name>
    <dbReference type="NCBI Taxonomy" id="1994"/>
    <lineage>
        <taxon>Bacteria</taxon>
        <taxon>Bacillati</taxon>
        <taxon>Actinomycetota</taxon>
        <taxon>Actinomycetes</taxon>
        <taxon>Streptosporangiales</taxon>
        <taxon>Thermomonosporaceae</taxon>
        <taxon>Actinomadura</taxon>
    </lineage>
</organism>
<keyword evidence="2" id="KW-1185">Reference proteome</keyword>
<dbReference type="InterPro" id="IPR006765">
    <property type="entry name" value="Polyketide_synth_cyclase"/>
</dbReference>
<dbReference type="InterPro" id="IPR038474">
    <property type="entry name" value="Polyketide_synth_cyclase_sf"/>
</dbReference>
<dbReference type="EMBL" id="JBHSON010000002">
    <property type="protein sequence ID" value="MFC5744417.1"/>
    <property type="molecule type" value="Genomic_DNA"/>
</dbReference>
<evidence type="ECO:0000313" key="2">
    <source>
        <dbReference type="Proteomes" id="UP001596074"/>
    </source>
</evidence>
<dbReference type="Gene3D" id="3.30.70.1090">
    <property type="entry name" value="Dimeric alpha+beta barrel"/>
    <property type="match status" value="1"/>
</dbReference>
<dbReference type="Pfam" id="PF04673">
    <property type="entry name" value="Cyclase_polyket"/>
    <property type="match status" value="1"/>
</dbReference>
<gene>
    <name evidence="1" type="ORF">ACFPZN_02185</name>
</gene>
<dbReference type="SUPFAM" id="SSF54909">
    <property type="entry name" value="Dimeric alpha+beta barrel"/>
    <property type="match status" value="1"/>
</dbReference>
<protein>
    <submittedName>
        <fullName evidence="1">TcmI family type II polyketide cyclase</fullName>
    </submittedName>
</protein>
<dbReference type="Proteomes" id="UP001596074">
    <property type="component" value="Unassembled WGS sequence"/>
</dbReference>
<proteinExistence type="predicted"/>
<name>A0ABW0ZQ04_9ACTN</name>